<feature type="region of interest" description="Disordered" evidence="3">
    <location>
        <begin position="1"/>
        <end position="162"/>
    </location>
</feature>
<evidence type="ECO:0000256" key="3">
    <source>
        <dbReference type="SAM" id="MobiDB-lite"/>
    </source>
</evidence>
<evidence type="ECO:0000256" key="2">
    <source>
        <dbReference type="PROSITE-ProRule" id="PRU00176"/>
    </source>
</evidence>
<feature type="compositionally biased region" description="Pro residues" evidence="3">
    <location>
        <begin position="35"/>
        <end position="50"/>
    </location>
</feature>
<dbReference type="CDD" id="cd00590">
    <property type="entry name" value="RRM_SF"/>
    <property type="match status" value="2"/>
</dbReference>
<dbReference type="Gene3D" id="3.30.70.330">
    <property type="match status" value="2"/>
</dbReference>
<feature type="compositionally biased region" description="Low complexity" evidence="3">
    <location>
        <begin position="1"/>
        <end position="22"/>
    </location>
</feature>
<reference evidence="5" key="1">
    <citation type="submission" date="2023-07" db="EMBL/GenBank/DDBJ databases">
        <title>A chromosome-level genome assembly of Lolium multiflorum.</title>
        <authorList>
            <person name="Chen Y."/>
            <person name="Copetti D."/>
            <person name="Kolliker R."/>
            <person name="Studer B."/>
        </authorList>
    </citation>
    <scope>NUCLEOTIDE SEQUENCE</scope>
    <source>
        <strain evidence="5">02402/16</strain>
        <tissue evidence="5">Leaf</tissue>
    </source>
</reference>
<evidence type="ECO:0000313" key="5">
    <source>
        <dbReference type="EMBL" id="KAK1681985.1"/>
    </source>
</evidence>
<dbReference type="GO" id="GO:0003723">
    <property type="term" value="F:RNA binding"/>
    <property type="evidence" value="ECO:0007669"/>
    <property type="project" value="UniProtKB-UniRule"/>
</dbReference>
<feature type="compositionally biased region" description="Pro residues" evidence="3">
    <location>
        <begin position="73"/>
        <end position="121"/>
    </location>
</feature>
<keyword evidence="6" id="KW-1185">Reference proteome</keyword>
<dbReference type="Proteomes" id="UP001231189">
    <property type="component" value="Unassembled WGS sequence"/>
</dbReference>
<organism evidence="5 6">
    <name type="scientific">Lolium multiflorum</name>
    <name type="common">Italian ryegrass</name>
    <name type="synonym">Lolium perenne subsp. multiflorum</name>
    <dbReference type="NCBI Taxonomy" id="4521"/>
    <lineage>
        <taxon>Eukaryota</taxon>
        <taxon>Viridiplantae</taxon>
        <taxon>Streptophyta</taxon>
        <taxon>Embryophyta</taxon>
        <taxon>Tracheophyta</taxon>
        <taxon>Spermatophyta</taxon>
        <taxon>Magnoliopsida</taxon>
        <taxon>Liliopsida</taxon>
        <taxon>Poales</taxon>
        <taxon>Poaceae</taxon>
        <taxon>BOP clade</taxon>
        <taxon>Pooideae</taxon>
        <taxon>Poodae</taxon>
        <taxon>Poeae</taxon>
        <taxon>Poeae Chloroplast Group 2 (Poeae type)</taxon>
        <taxon>Loliodinae</taxon>
        <taxon>Loliinae</taxon>
        <taxon>Lolium</taxon>
    </lineage>
</organism>
<sequence length="687" mass="73827">MDQPAAYSRRRPSAPGASSSPALPSPPPPHHHLPLPLPNARPPPPPPSLPLPSALLPPKKRLDLRPPRNAATPIPPPPPPPPKSCTPATPVPSPDTLPPPAPSPPPPVADSGLSPPPPPPVPEEDAAPSARLIPAAYPNQPSKPPAAPDAATKPAPPTRKVRKVVRKVIVKKILPKGTLAARKAAAAAAAAVASDGAENSMGEVTTAKPATDHNVATDDSAAKKQSRIVARRPVKNRNAFAASSALGGETPHNKPKNDQHATTDNSVDKEQDADERVVEKLATHSSAAAVVVQVAAGSSKSGRKTLTGKLTEDGDQCIPAAKEQNGNEATVEKLATTSCKEMAVETLTEHTLDRKTTIECNARAEEWVGMSERQRMSMKEVFVGGLDRGAKEEDVRAVFGKAGEITQVRMIMDGRTRRNKGYCFVQYREAAQAKNAIAKFDNVKICGKFCRTAAPVGNDSISLENINKKWKKDVKSVFVEGIPSSWGQTKLTEIFKNYGKIEDIFLSRDTQSSQKRGCACIKYMTHEAAIFCLESFDKEELTENGSKVNIKVSLSKPVQRSKQNKEEHTFRFSESVKTLAPIQDHRATYSGEKRPCSTLDGYSSDRMRSHSRPRRGSSTSTTSTLSDNVLSPAIARSPLPSCHGTNRFSEGVGSYHGVTRSSISSQIRQVGAQQLLHPNGRWTSPKI</sequence>
<proteinExistence type="predicted"/>
<feature type="compositionally biased region" description="Basic residues" evidence="3">
    <location>
        <begin position="224"/>
        <end position="235"/>
    </location>
</feature>
<dbReference type="SUPFAM" id="SSF54928">
    <property type="entry name" value="RNA-binding domain, RBD"/>
    <property type="match status" value="2"/>
</dbReference>
<dbReference type="PRINTS" id="PR01217">
    <property type="entry name" value="PRICHEXTENSN"/>
</dbReference>
<dbReference type="InterPro" id="IPR000504">
    <property type="entry name" value="RRM_dom"/>
</dbReference>
<dbReference type="PROSITE" id="PS50102">
    <property type="entry name" value="RRM"/>
    <property type="match status" value="2"/>
</dbReference>
<name>A0AAD8TG31_LOLMU</name>
<evidence type="ECO:0000256" key="1">
    <source>
        <dbReference type="ARBA" id="ARBA00022884"/>
    </source>
</evidence>
<protein>
    <recommendedName>
        <fullName evidence="4">RRM domain-containing protein</fullName>
    </recommendedName>
</protein>
<feature type="domain" description="RRM" evidence="4">
    <location>
        <begin position="379"/>
        <end position="468"/>
    </location>
</feature>
<dbReference type="InterPro" id="IPR035979">
    <property type="entry name" value="RBD_domain_sf"/>
</dbReference>
<dbReference type="InterPro" id="IPR012677">
    <property type="entry name" value="Nucleotide-bd_a/b_plait_sf"/>
</dbReference>
<feature type="domain" description="RRM" evidence="4">
    <location>
        <begin position="475"/>
        <end position="555"/>
    </location>
</feature>
<dbReference type="Pfam" id="PF00076">
    <property type="entry name" value="RRM_1"/>
    <property type="match status" value="2"/>
</dbReference>
<evidence type="ECO:0000313" key="6">
    <source>
        <dbReference type="Proteomes" id="UP001231189"/>
    </source>
</evidence>
<feature type="region of interest" description="Disordered" evidence="3">
    <location>
        <begin position="590"/>
        <end position="629"/>
    </location>
</feature>
<evidence type="ECO:0000259" key="4">
    <source>
        <dbReference type="PROSITE" id="PS50102"/>
    </source>
</evidence>
<feature type="compositionally biased region" description="Low complexity" evidence="3">
    <location>
        <begin position="616"/>
        <end position="626"/>
    </location>
</feature>
<feature type="compositionally biased region" description="Basic and acidic residues" evidence="3">
    <location>
        <begin position="251"/>
        <end position="273"/>
    </location>
</feature>
<accession>A0AAD8TG31</accession>
<dbReference type="EMBL" id="JAUUTY010000002">
    <property type="protein sequence ID" value="KAK1681985.1"/>
    <property type="molecule type" value="Genomic_DNA"/>
</dbReference>
<comment type="caution">
    <text evidence="5">The sequence shown here is derived from an EMBL/GenBank/DDBJ whole genome shotgun (WGS) entry which is preliminary data.</text>
</comment>
<dbReference type="PANTHER" id="PTHR21245">
    <property type="entry name" value="HETEROGENEOUS NUCLEAR RIBONUCLEOPROTEIN"/>
    <property type="match status" value="1"/>
</dbReference>
<feature type="region of interest" description="Disordered" evidence="3">
    <location>
        <begin position="188"/>
        <end position="273"/>
    </location>
</feature>
<dbReference type="AlphaFoldDB" id="A0AAD8TG31"/>
<gene>
    <name evidence="5" type="ORF">QYE76_042833</name>
</gene>
<keyword evidence="1 2" id="KW-0694">RNA-binding</keyword>
<dbReference type="SMART" id="SM00360">
    <property type="entry name" value="RRM"/>
    <property type="match status" value="2"/>
</dbReference>